<comment type="caution">
    <text evidence="1">The sequence shown here is derived from an EMBL/GenBank/DDBJ whole genome shotgun (WGS) entry which is preliminary data.</text>
</comment>
<dbReference type="AlphaFoldDB" id="A0AAN5I949"/>
<gene>
    <name evidence="1" type="ORF">PMAYCL1PPCAC_27448</name>
</gene>
<dbReference type="Proteomes" id="UP001328107">
    <property type="component" value="Unassembled WGS sequence"/>
</dbReference>
<sequence length="87" mass="9682">TSSASPFTAECSPPSSLVNLLKTFRIGELKSFKRNKFAFLSKRRDIKDGGHDSVIDPPAGDLEISDGRTAQKLSAHRKILRIELYHI</sequence>
<dbReference type="EMBL" id="BTRK01000006">
    <property type="protein sequence ID" value="GMR57253.1"/>
    <property type="molecule type" value="Genomic_DNA"/>
</dbReference>
<accession>A0AAN5I949</accession>
<name>A0AAN5I949_9BILA</name>
<proteinExistence type="predicted"/>
<evidence type="ECO:0000313" key="2">
    <source>
        <dbReference type="Proteomes" id="UP001328107"/>
    </source>
</evidence>
<keyword evidence="2" id="KW-1185">Reference proteome</keyword>
<feature type="non-terminal residue" evidence="1">
    <location>
        <position position="87"/>
    </location>
</feature>
<protein>
    <submittedName>
        <fullName evidence="1">Uncharacterized protein</fullName>
    </submittedName>
</protein>
<evidence type="ECO:0000313" key="1">
    <source>
        <dbReference type="EMBL" id="GMR57253.1"/>
    </source>
</evidence>
<reference evidence="2" key="1">
    <citation type="submission" date="2022-10" db="EMBL/GenBank/DDBJ databases">
        <title>Genome assembly of Pristionchus species.</title>
        <authorList>
            <person name="Yoshida K."/>
            <person name="Sommer R.J."/>
        </authorList>
    </citation>
    <scope>NUCLEOTIDE SEQUENCE [LARGE SCALE GENOMIC DNA]</scope>
    <source>
        <strain evidence="2">RS5460</strain>
    </source>
</reference>
<feature type="non-terminal residue" evidence="1">
    <location>
        <position position="1"/>
    </location>
</feature>
<organism evidence="1 2">
    <name type="scientific">Pristionchus mayeri</name>
    <dbReference type="NCBI Taxonomy" id="1317129"/>
    <lineage>
        <taxon>Eukaryota</taxon>
        <taxon>Metazoa</taxon>
        <taxon>Ecdysozoa</taxon>
        <taxon>Nematoda</taxon>
        <taxon>Chromadorea</taxon>
        <taxon>Rhabditida</taxon>
        <taxon>Rhabditina</taxon>
        <taxon>Diplogasteromorpha</taxon>
        <taxon>Diplogasteroidea</taxon>
        <taxon>Neodiplogasteridae</taxon>
        <taxon>Pristionchus</taxon>
    </lineage>
</organism>